<gene>
    <name evidence="2" type="ORF">BHE18_08410</name>
</gene>
<evidence type="ECO:0000313" key="3">
    <source>
        <dbReference type="Proteomes" id="UP000182062"/>
    </source>
</evidence>
<dbReference type="RefSeq" id="WP_071618453.1">
    <property type="nucleotide sequence ID" value="NZ_MINN01000085.1"/>
</dbReference>
<keyword evidence="1" id="KW-1133">Transmembrane helix</keyword>
<reference evidence="2 3" key="1">
    <citation type="submission" date="2016-09" db="EMBL/GenBank/DDBJ databases">
        <title>Bacillus aquimaris SAMM genome sequence reveals colonization and biosurfactant production capacities.</title>
        <authorList>
            <person name="Waghmode S.R."/>
            <person name="Suryavanshi M.V."/>
        </authorList>
    </citation>
    <scope>NUCLEOTIDE SEQUENCE [LARGE SCALE GENOMIC DNA]</scope>
    <source>
        <strain evidence="2 3">SAMM</strain>
    </source>
</reference>
<feature type="transmembrane region" description="Helical" evidence="1">
    <location>
        <begin position="6"/>
        <end position="21"/>
    </location>
</feature>
<proteinExistence type="predicted"/>
<sequence length="63" mass="7307">MKKTLPSIFLMMVCTLVHYYFTHLGQERNRKRFIISGIILTVIGLFYSTAQTLIIINSVNKTK</sequence>
<dbReference type="OrthoDB" id="9904877at2"/>
<accession>A0A1J6W390</accession>
<name>A0A1J6W390_9BACI</name>
<feature type="transmembrane region" description="Helical" evidence="1">
    <location>
        <begin position="33"/>
        <end position="56"/>
    </location>
</feature>
<keyword evidence="3" id="KW-1185">Reference proteome</keyword>
<keyword evidence="1" id="KW-0812">Transmembrane</keyword>
<dbReference type="AlphaFoldDB" id="A0A1J6W390"/>
<dbReference type="Proteomes" id="UP000182062">
    <property type="component" value="Unassembled WGS sequence"/>
</dbReference>
<evidence type="ECO:0000313" key="2">
    <source>
        <dbReference type="EMBL" id="OIU71060.1"/>
    </source>
</evidence>
<dbReference type="EMBL" id="MINN01000085">
    <property type="protein sequence ID" value="OIU71060.1"/>
    <property type="molecule type" value="Genomic_DNA"/>
</dbReference>
<comment type="caution">
    <text evidence="2">The sequence shown here is derived from an EMBL/GenBank/DDBJ whole genome shotgun (WGS) entry which is preliminary data.</text>
</comment>
<keyword evidence="1" id="KW-0472">Membrane</keyword>
<protein>
    <submittedName>
        <fullName evidence="2">Uncharacterized protein</fullName>
    </submittedName>
</protein>
<evidence type="ECO:0000256" key="1">
    <source>
        <dbReference type="SAM" id="Phobius"/>
    </source>
</evidence>
<organism evidence="2 3">
    <name type="scientific">Rossellomorea aquimaris</name>
    <dbReference type="NCBI Taxonomy" id="189382"/>
    <lineage>
        <taxon>Bacteria</taxon>
        <taxon>Bacillati</taxon>
        <taxon>Bacillota</taxon>
        <taxon>Bacilli</taxon>
        <taxon>Bacillales</taxon>
        <taxon>Bacillaceae</taxon>
        <taxon>Rossellomorea</taxon>
    </lineage>
</organism>